<evidence type="ECO:0000313" key="2">
    <source>
        <dbReference type="Proteomes" id="UP001054837"/>
    </source>
</evidence>
<dbReference type="AlphaFoldDB" id="A0AAV4VLC3"/>
<keyword evidence="2" id="KW-1185">Reference proteome</keyword>
<reference evidence="1 2" key="1">
    <citation type="submission" date="2021-06" db="EMBL/GenBank/DDBJ databases">
        <title>Caerostris darwini draft genome.</title>
        <authorList>
            <person name="Kono N."/>
            <person name="Arakawa K."/>
        </authorList>
    </citation>
    <scope>NUCLEOTIDE SEQUENCE [LARGE SCALE GENOMIC DNA]</scope>
</reference>
<name>A0AAV4VLC3_9ARAC</name>
<evidence type="ECO:0000313" key="1">
    <source>
        <dbReference type="EMBL" id="GIY70898.1"/>
    </source>
</evidence>
<dbReference type="EMBL" id="BPLQ01013245">
    <property type="protein sequence ID" value="GIY70898.1"/>
    <property type="molecule type" value="Genomic_DNA"/>
</dbReference>
<comment type="caution">
    <text evidence="1">The sequence shown here is derived from an EMBL/GenBank/DDBJ whole genome shotgun (WGS) entry which is preliminary data.</text>
</comment>
<organism evidence="1 2">
    <name type="scientific">Caerostris darwini</name>
    <dbReference type="NCBI Taxonomy" id="1538125"/>
    <lineage>
        <taxon>Eukaryota</taxon>
        <taxon>Metazoa</taxon>
        <taxon>Ecdysozoa</taxon>
        <taxon>Arthropoda</taxon>
        <taxon>Chelicerata</taxon>
        <taxon>Arachnida</taxon>
        <taxon>Araneae</taxon>
        <taxon>Araneomorphae</taxon>
        <taxon>Entelegynae</taxon>
        <taxon>Araneoidea</taxon>
        <taxon>Araneidae</taxon>
        <taxon>Caerostris</taxon>
    </lineage>
</organism>
<sequence>MGGKRFQNRISELMPGTEPFSIRLLFQNCFGKGGAHSFPLLLTNVGRMNSAALKYGESSGIRRSEMQICFATDLSELPCFCVAERGRQILCKRMSAEIYSEYSIRFRK</sequence>
<gene>
    <name evidence="1" type="ORF">CDAR_226001</name>
</gene>
<protein>
    <submittedName>
        <fullName evidence="1">Uncharacterized protein</fullName>
    </submittedName>
</protein>
<accession>A0AAV4VLC3</accession>
<proteinExistence type="predicted"/>
<dbReference type="Proteomes" id="UP001054837">
    <property type="component" value="Unassembled WGS sequence"/>
</dbReference>